<evidence type="ECO:0000313" key="1">
    <source>
        <dbReference type="EMBL" id="MFC3322625.1"/>
    </source>
</evidence>
<organism evidence="1 2">
    <name type="scientific">Mesorhizobium cantuariense</name>
    <dbReference type="NCBI Taxonomy" id="1300275"/>
    <lineage>
        <taxon>Bacteria</taxon>
        <taxon>Pseudomonadati</taxon>
        <taxon>Pseudomonadota</taxon>
        <taxon>Alphaproteobacteria</taxon>
        <taxon>Hyphomicrobiales</taxon>
        <taxon>Phyllobacteriaceae</taxon>
        <taxon>Mesorhizobium</taxon>
    </lineage>
</organism>
<reference evidence="2" key="1">
    <citation type="journal article" date="2019" name="Int. J. Syst. Evol. Microbiol.">
        <title>The Global Catalogue of Microorganisms (GCM) 10K type strain sequencing project: providing services to taxonomists for standard genome sequencing and annotation.</title>
        <authorList>
            <consortium name="The Broad Institute Genomics Platform"/>
            <consortium name="The Broad Institute Genome Sequencing Center for Infectious Disease"/>
            <person name="Wu L."/>
            <person name="Ma J."/>
        </authorList>
    </citation>
    <scope>NUCLEOTIDE SEQUENCE [LARGE SCALE GENOMIC DNA]</scope>
    <source>
        <strain evidence="2">ICMP 19515</strain>
    </source>
</reference>
<sequence>MIEPSLALQTAINTRLSSTPAVTALVAADQIRTGSMRREQLPSVIMQGSQTQYLGYASGNQYLARVWLDLHIWALDAGGDLAKAIGFALHQALRAPLVMTDCDLDFFEAKDIRWPRDPDPDFAHGIFTLEAVIRWKL</sequence>
<dbReference type="Gene3D" id="3.30.2000.30">
    <property type="match status" value="1"/>
</dbReference>
<protein>
    <submittedName>
        <fullName evidence="1">DUF3168 domain-containing protein</fullName>
    </submittedName>
</protein>
<evidence type="ECO:0000313" key="2">
    <source>
        <dbReference type="Proteomes" id="UP001595648"/>
    </source>
</evidence>
<dbReference type="InterPro" id="IPR021508">
    <property type="entry name" value="Gp17-like"/>
</dbReference>
<dbReference type="InterPro" id="IPR053745">
    <property type="entry name" value="Viral_Tail_Comp_sf"/>
</dbReference>
<proteinExistence type="predicted"/>
<accession>A0ABV7MLQ4</accession>
<comment type="caution">
    <text evidence="1">The sequence shown here is derived from an EMBL/GenBank/DDBJ whole genome shotgun (WGS) entry which is preliminary data.</text>
</comment>
<gene>
    <name evidence="1" type="ORF">ACFOJ9_12640</name>
</gene>
<dbReference type="Proteomes" id="UP001595648">
    <property type="component" value="Unassembled WGS sequence"/>
</dbReference>
<dbReference type="Pfam" id="PF11367">
    <property type="entry name" value="Tail_completion_gp17"/>
    <property type="match status" value="1"/>
</dbReference>
<keyword evidence="2" id="KW-1185">Reference proteome</keyword>
<dbReference type="RefSeq" id="WP_378979180.1">
    <property type="nucleotide sequence ID" value="NZ_JBHRVD010000001.1"/>
</dbReference>
<dbReference type="EMBL" id="JBHRVD010000001">
    <property type="protein sequence ID" value="MFC3322625.1"/>
    <property type="molecule type" value="Genomic_DNA"/>
</dbReference>
<name>A0ABV7MLQ4_9HYPH</name>